<comment type="caution">
    <text evidence="1">The sequence shown here is derived from an EMBL/GenBank/DDBJ whole genome shotgun (WGS) entry which is preliminary data.</text>
</comment>
<dbReference type="Proteomes" id="UP000037530">
    <property type="component" value="Unassembled WGS sequence"/>
</dbReference>
<dbReference type="AlphaFoldDB" id="A0A0M0I5T7"/>
<evidence type="ECO:0000313" key="2">
    <source>
        <dbReference type="Proteomes" id="UP000037530"/>
    </source>
</evidence>
<name>A0A0M0I5T7_9VIBR</name>
<evidence type="ECO:0000313" key="1">
    <source>
        <dbReference type="EMBL" id="KOO09670.1"/>
    </source>
</evidence>
<sequence>MKFIFSGVFASIAYSSIGAEQVTTQDLYEKFNMRTIYSSYGQRLKYYCESYPKQFFSIEGASFVSDSRLELVSGEDVWFFTISEPNIISVGNHITSGTYNSVSTYALYFDRKAQDWKAKETYIDIPKDCESYE</sequence>
<reference evidence="2" key="1">
    <citation type="submission" date="2015-08" db="EMBL/GenBank/DDBJ databases">
        <title>Vibrio galatheae sp. nov., a novel member of the Vibrionaceae family isolated from the Solomon Islands.</title>
        <authorList>
            <person name="Giubergia S."/>
            <person name="Machado H."/>
            <person name="Mateiu R.V."/>
            <person name="Gram L."/>
        </authorList>
    </citation>
    <scope>NUCLEOTIDE SEQUENCE [LARGE SCALE GENOMIC DNA]</scope>
    <source>
        <strain evidence="2">DSM 19134</strain>
    </source>
</reference>
<dbReference type="EMBL" id="LHPI01000001">
    <property type="protein sequence ID" value="KOO09670.1"/>
    <property type="molecule type" value="Genomic_DNA"/>
</dbReference>
<gene>
    <name evidence="1" type="ORF">AKJ31_04765</name>
</gene>
<proteinExistence type="predicted"/>
<dbReference type="RefSeq" id="WP_053407931.1">
    <property type="nucleotide sequence ID" value="NZ_LHPI01000001.1"/>
</dbReference>
<organism evidence="1 2">
    <name type="scientific">Vibrio hepatarius</name>
    <dbReference type="NCBI Taxonomy" id="171383"/>
    <lineage>
        <taxon>Bacteria</taxon>
        <taxon>Pseudomonadati</taxon>
        <taxon>Pseudomonadota</taxon>
        <taxon>Gammaproteobacteria</taxon>
        <taxon>Vibrionales</taxon>
        <taxon>Vibrionaceae</taxon>
        <taxon>Vibrio</taxon>
        <taxon>Vibrio oreintalis group</taxon>
    </lineage>
</organism>
<protein>
    <submittedName>
        <fullName evidence="1">Uncharacterized protein</fullName>
    </submittedName>
</protein>
<keyword evidence="2" id="KW-1185">Reference proteome</keyword>
<accession>A0A0M0I5T7</accession>
<dbReference type="OrthoDB" id="7340239at2"/>
<dbReference type="PATRIC" id="fig|171383.3.peg.982"/>